<protein>
    <submittedName>
        <fullName evidence="2">Uncharacterized protein</fullName>
    </submittedName>
</protein>
<proteinExistence type="predicted"/>
<dbReference type="AlphaFoldDB" id="A0A0F8XU72"/>
<organism evidence="2">
    <name type="scientific">marine sediment metagenome</name>
    <dbReference type="NCBI Taxonomy" id="412755"/>
    <lineage>
        <taxon>unclassified sequences</taxon>
        <taxon>metagenomes</taxon>
        <taxon>ecological metagenomes</taxon>
    </lineage>
</organism>
<reference evidence="2" key="1">
    <citation type="journal article" date="2015" name="Nature">
        <title>Complex archaea that bridge the gap between prokaryotes and eukaryotes.</title>
        <authorList>
            <person name="Spang A."/>
            <person name="Saw J.H."/>
            <person name="Jorgensen S.L."/>
            <person name="Zaremba-Niedzwiedzka K."/>
            <person name="Martijn J."/>
            <person name="Lind A.E."/>
            <person name="van Eijk R."/>
            <person name="Schleper C."/>
            <person name="Guy L."/>
            <person name="Ettema T.J."/>
        </authorList>
    </citation>
    <scope>NUCLEOTIDE SEQUENCE</scope>
</reference>
<keyword evidence="1" id="KW-0175">Coiled coil</keyword>
<name>A0A0F8XU72_9ZZZZ</name>
<evidence type="ECO:0000313" key="2">
    <source>
        <dbReference type="EMBL" id="KKK64785.1"/>
    </source>
</evidence>
<accession>A0A0F8XU72</accession>
<feature type="non-terminal residue" evidence="2">
    <location>
        <position position="1"/>
    </location>
</feature>
<feature type="coiled-coil region" evidence="1">
    <location>
        <begin position="43"/>
        <end position="70"/>
    </location>
</feature>
<sequence>ARHAGVHKNTAYKAWRKGLYVSGWPQYSTPFEDTIAEEQMEARARMVNDRATAERLAAEAEAKRQQQARLDTIKDKTDTRIAEGTLVRAARTTTGQALAALVQTGAGVAKVSQLVRKALEALVVTGDAGVVCVVHDPIAFQKERSTGGDGYQYLRAMGIAEAKGYTKTLATFATALRQVNDAAQKALEMERLLLGEPTKIVGIQHLETMTMNEAAEHIQAAQRAFNYLKDEGVSVLDDAPIDPKMH</sequence>
<comment type="caution">
    <text evidence="2">The sequence shown here is derived from an EMBL/GenBank/DDBJ whole genome shotgun (WGS) entry which is preliminary data.</text>
</comment>
<gene>
    <name evidence="2" type="ORF">LCGC14_2980700</name>
</gene>
<dbReference type="EMBL" id="LAZR01060866">
    <property type="protein sequence ID" value="KKK64785.1"/>
    <property type="molecule type" value="Genomic_DNA"/>
</dbReference>
<evidence type="ECO:0000256" key="1">
    <source>
        <dbReference type="SAM" id="Coils"/>
    </source>
</evidence>